<dbReference type="PANTHER" id="PTHR24057:SF0">
    <property type="entry name" value="PROTEIN KINASE SHAGGY-RELATED"/>
    <property type="match status" value="1"/>
</dbReference>
<evidence type="ECO:0000256" key="1">
    <source>
        <dbReference type="ARBA" id="ARBA00005527"/>
    </source>
</evidence>
<dbReference type="OrthoDB" id="413582at2759"/>
<dbReference type="Proteomes" id="UP000242180">
    <property type="component" value="Unassembled WGS sequence"/>
</dbReference>
<name>A0A1X2HUX0_SYNRA</name>
<comment type="similarity">
    <text evidence="1">Belongs to the protein kinase superfamily. CMGC Ser/Thr protein kinase family. GSK-3 subfamily.</text>
</comment>
<evidence type="ECO:0000256" key="6">
    <source>
        <dbReference type="ARBA" id="ARBA00022840"/>
    </source>
</evidence>
<keyword evidence="5 8" id="KW-0418">Kinase</keyword>
<feature type="domain" description="Protein kinase" evidence="7">
    <location>
        <begin position="1"/>
        <end position="126"/>
    </location>
</feature>
<dbReference type="InterPro" id="IPR011009">
    <property type="entry name" value="Kinase-like_dom_sf"/>
</dbReference>
<evidence type="ECO:0000313" key="9">
    <source>
        <dbReference type="Proteomes" id="UP000242180"/>
    </source>
</evidence>
<dbReference type="AlphaFoldDB" id="A0A1X2HUX0"/>
<dbReference type="OMA" id="EVITHTF"/>
<gene>
    <name evidence="8" type="ORF">BCR43DRAFT_431174</name>
</gene>
<evidence type="ECO:0000256" key="4">
    <source>
        <dbReference type="ARBA" id="ARBA00022741"/>
    </source>
</evidence>
<dbReference type="PROSITE" id="PS50011">
    <property type="entry name" value="PROTEIN_KINASE_DOM"/>
    <property type="match status" value="1"/>
</dbReference>
<dbReference type="PROSITE" id="PS00109">
    <property type="entry name" value="PROTEIN_KINASE_TYR"/>
    <property type="match status" value="1"/>
</dbReference>
<evidence type="ECO:0000259" key="7">
    <source>
        <dbReference type="PROSITE" id="PS50011"/>
    </source>
</evidence>
<dbReference type="InterPro" id="IPR050591">
    <property type="entry name" value="GSK-3"/>
</dbReference>
<keyword evidence="9" id="KW-1185">Reference proteome</keyword>
<evidence type="ECO:0000256" key="2">
    <source>
        <dbReference type="ARBA" id="ARBA00022527"/>
    </source>
</evidence>
<dbReference type="GO" id="GO:0007165">
    <property type="term" value="P:signal transduction"/>
    <property type="evidence" value="ECO:0007669"/>
    <property type="project" value="TreeGrafter"/>
</dbReference>
<organism evidence="8 9">
    <name type="scientific">Syncephalastrum racemosum</name>
    <name type="common">Filamentous fungus</name>
    <dbReference type="NCBI Taxonomy" id="13706"/>
    <lineage>
        <taxon>Eukaryota</taxon>
        <taxon>Fungi</taxon>
        <taxon>Fungi incertae sedis</taxon>
        <taxon>Mucoromycota</taxon>
        <taxon>Mucoromycotina</taxon>
        <taxon>Mucoromycetes</taxon>
        <taxon>Mucorales</taxon>
        <taxon>Syncephalastraceae</taxon>
        <taxon>Syncephalastrum</taxon>
    </lineage>
</organism>
<dbReference type="PANTHER" id="PTHR24057">
    <property type="entry name" value="GLYCOGEN SYNTHASE KINASE-3 ALPHA"/>
    <property type="match status" value="1"/>
</dbReference>
<proteinExistence type="inferred from homology"/>
<protein>
    <submittedName>
        <fullName evidence="8">Kinase-like domain-containing protein</fullName>
    </submittedName>
</protein>
<comment type="caution">
    <text evidence="8">The sequence shown here is derived from an EMBL/GenBank/DDBJ whole genome shotgun (WGS) entry which is preliminary data.</text>
</comment>
<evidence type="ECO:0000313" key="8">
    <source>
        <dbReference type="EMBL" id="ORZ03284.1"/>
    </source>
</evidence>
<reference evidence="8 9" key="1">
    <citation type="submission" date="2016-07" db="EMBL/GenBank/DDBJ databases">
        <title>Pervasive Adenine N6-methylation of Active Genes in Fungi.</title>
        <authorList>
            <consortium name="DOE Joint Genome Institute"/>
            <person name="Mondo S.J."/>
            <person name="Dannebaum R.O."/>
            <person name="Kuo R.C."/>
            <person name="Labutti K."/>
            <person name="Haridas S."/>
            <person name="Kuo A."/>
            <person name="Salamov A."/>
            <person name="Ahrendt S.R."/>
            <person name="Lipzen A."/>
            <person name="Sullivan W."/>
            <person name="Andreopoulos W.B."/>
            <person name="Clum A."/>
            <person name="Lindquist E."/>
            <person name="Daum C."/>
            <person name="Ramamoorthy G.K."/>
            <person name="Gryganskyi A."/>
            <person name="Culley D."/>
            <person name="Magnuson J.K."/>
            <person name="James T.Y."/>
            <person name="O'Malley M.A."/>
            <person name="Stajich J.E."/>
            <person name="Spatafora J.W."/>
            <person name="Visel A."/>
            <person name="Grigoriev I.V."/>
        </authorList>
    </citation>
    <scope>NUCLEOTIDE SEQUENCE [LARGE SCALE GENOMIC DNA]</scope>
    <source>
        <strain evidence="8 9">NRRL 2496</strain>
    </source>
</reference>
<dbReference type="Gene3D" id="1.10.510.10">
    <property type="entry name" value="Transferase(Phosphotransferase) domain 1"/>
    <property type="match status" value="1"/>
</dbReference>
<dbReference type="GO" id="GO:0005737">
    <property type="term" value="C:cytoplasm"/>
    <property type="evidence" value="ECO:0007669"/>
    <property type="project" value="TreeGrafter"/>
</dbReference>
<keyword evidence="4" id="KW-0547">Nucleotide-binding</keyword>
<dbReference type="Pfam" id="PF00069">
    <property type="entry name" value="Pkinase"/>
    <property type="match status" value="1"/>
</dbReference>
<keyword evidence="6" id="KW-0067">ATP-binding</keyword>
<keyword evidence="3" id="KW-0808">Transferase</keyword>
<dbReference type="STRING" id="13706.A0A1X2HUX0"/>
<dbReference type="SUPFAM" id="SSF56112">
    <property type="entry name" value="Protein kinase-like (PK-like)"/>
    <property type="match status" value="1"/>
</dbReference>
<dbReference type="GO" id="GO:0004674">
    <property type="term" value="F:protein serine/threonine kinase activity"/>
    <property type="evidence" value="ECO:0007669"/>
    <property type="project" value="UniProtKB-KW"/>
</dbReference>
<dbReference type="GO" id="GO:0005634">
    <property type="term" value="C:nucleus"/>
    <property type="evidence" value="ECO:0007669"/>
    <property type="project" value="TreeGrafter"/>
</dbReference>
<dbReference type="SMART" id="SM00220">
    <property type="entry name" value="S_TKc"/>
    <property type="match status" value="1"/>
</dbReference>
<sequence>MARALVFIHSQGIVHCDLSPTNILLDTMGRMVLTDFGCAHRLRKDYQTDDPEDVDEIGTRPYKAPEHLFGHRVYTSATDVWSLGAIVGELLLGRRVFRGESDLEAIGSIVRTLGPPPKQVQDRVNS</sequence>
<dbReference type="InterPro" id="IPR008266">
    <property type="entry name" value="Tyr_kinase_AS"/>
</dbReference>
<dbReference type="InterPro" id="IPR000719">
    <property type="entry name" value="Prot_kinase_dom"/>
</dbReference>
<evidence type="ECO:0000256" key="3">
    <source>
        <dbReference type="ARBA" id="ARBA00022679"/>
    </source>
</evidence>
<dbReference type="InParanoid" id="A0A1X2HUX0"/>
<keyword evidence="2" id="KW-0723">Serine/threonine-protein kinase</keyword>
<dbReference type="GO" id="GO:0005524">
    <property type="term" value="F:ATP binding"/>
    <property type="evidence" value="ECO:0007669"/>
    <property type="project" value="UniProtKB-KW"/>
</dbReference>
<dbReference type="EMBL" id="MCGN01000001">
    <property type="protein sequence ID" value="ORZ03284.1"/>
    <property type="molecule type" value="Genomic_DNA"/>
</dbReference>
<accession>A0A1X2HUX0</accession>
<dbReference type="GO" id="GO:0030154">
    <property type="term" value="P:cell differentiation"/>
    <property type="evidence" value="ECO:0007669"/>
    <property type="project" value="TreeGrafter"/>
</dbReference>
<evidence type="ECO:0000256" key="5">
    <source>
        <dbReference type="ARBA" id="ARBA00022777"/>
    </source>
</evidence>